<accession>D6TXZ3</accession>
<organism evidence="1 2">
    <name type="scientific">Ktedonobacter racemifer DSM 44963</name>
    <dbReference type="NCBI Taxonomy" id="485913"/>
    <lineage>
        <taxon>Bacteria</taxon>
        <taxon>Bacillati</taxon>
        <taxon>Chloroflexota</taxon>
        <taxon>Ktedonobacteria</taxon>
        <taxon>Ktedonobacterales</taxon>
        <taxon>Ktedonobacteraceae</taxon>
        <taxon>Ktedonobacter</taxon>
    </lineage>
</organism>
<dbReference type="RefSeq" id="WP_007916918.1">
    <property type="nucleotide sequence ID" value="NZ_ADVG01000003.1"/>
</dbReference>
<dbReference type="Proteomes" id="UP000004508">
    <property type="component" value="Unassembled WGS sequence"/>
</dbReference>
<proteinExistence type="predicted"/>
<sequence length="465" mass="52253">MIPSTAIFDQSQMTHLLSIDPLVQAYRALFSLLDWSLVEQWQSQRSHRGRPAHPMSTYLKAFLVRICEGLPTTSALRSFLLKHPLLVIELGFGLVLDPQAPYGFDEQESIPCDYWLRQQLRSFDRCLLQDLLFATVRSLQEEIPGLGEVVAFDVKHIYAWVKENNPRAYVAERYDKTRVLAGDPDCKLGVKRSSNQEQADGSTKEKKEYVWGYGSGVAAATTAAYGDVVLAEYTQPFNEGDVMYFHPLYQQAAVALQAFPTHVTADAAFDAWYVYEAAARHGGIGAIPKNGHGHPEMQRDTDGVPRCAKGLRMTPRFAFQHTNGYRAQRFGCPLLFPTPTSEACERLSSNHGQGCHKDPNWEAGGLMRVLLDRSSPLYKAVYTQRTSCERINSQAKDLGIERPRLRNRRSIANLNTLIYVVINVRALQRAQSINRGLLQRCSLPLSDSPTSYACLPSVPMHNFVK</sequence>
<evidence type="ECO:0000313" key="2">
    <source>
        <dbReference type="Proteomes" id="UP000004508"/>
    </source>
</evidence>
<name>D6TXZ3_KTERA</name>
<keyword evidence="2" id="KW-1185">Reference proteome</keyword>
<dbReference type="EMBL" id="ADVG01000003">
    <property type="protein sequence ID" value="EFH84989.1"/>
    <property type="molecule type" value="Genomic_DNA"/>
</dbReference>
<dbReference type="InParanoid" id="D6TXZ3"/>
<dbReference type="eggNOG" id="ENOG5033SMW">
    <property type="taxonomic scope" value="Bacteria"/>
</dbReference>
<dbReference type="AlphaFoldDB" id="D6TXZ3"/>
<reference evidence="1 2" key="1">
    <citation type="journal article" date="2011" name="Stand. Genomic Sci.">
        <title>Non-contiguous finished genome sequence and contextual data of the filamentous soil bacterium Ktedonobacter racemifer type strain (SOSP1-21).</title>
        <authorList>
            <person name="Chang Y.J."/>
            <person name="Land M."/>
            <person name="Hauser L."/>
            <person name="Chertkov O."/>
            <person name="Del Rio T.G."/>
            <person name="Nolan M."/>
            <person name="Copeland A."/>
            <person name="Tice H."/>
            <person name="Cheng J.F."/>
            <person name="Lucas S."/>
            <person name="Han C."/>
            <person name="Goodwin L."/>
            <person name="Pitluck S."/>
            <person name="Ivanova N."/>
            <person name="Ovchinikova G."/>
            <person name="Pati A."/>
            <person name="Chen A."/>
            <person name="Palaniappan K."/>
            <person name="Mavromatis K."/>
            <person name="Liolios K."/>
            <person name="Brettin T."/>
            <person name="Fiebig A."/>
            <person name="Rohde M."/>
            <person name="Abt B."/>
            <person name="Goker M."/>
            <person name="Detter J.C."/>
            <person name="Woyke T."/>
            <person name="Bristow J."/>
            <person name="Eisen J.A."/>
            <person name="Markowitz V."/>
            <person name="Hugenholtz P."/>
            <person name="Kyrpides N.C."/>
            <person name="Klenk H.P."/>
            <person name="Lapidus A."/>
        </authorList>
    </citation>
    <scope>NUCLEOTIDE SEQUENCE [LARGE SCALE GENOMIC DNA]</scope>
    <source>
        <strain evidence="2">DSM 44963</strain>
    </source>
</reference>
<gene>
    <name evidence="1" type="ORF">Krac_6121</name>
</gene>
<evidence type="ECO:0000313" key="1">
    <source>
        <dbReference type="EMBL" id="EFH84989.1"/>
    </source>
</evidence>
<comment type="caution">
    <text evidence="1">The sequence shown here is derived from an EMBL/GenBank/DDBJ whole genome shotgun (WGS) entry which is preliminary data.</text>
</comment>
<protein>
    <submittedName>
        <fullName evidence="1">Uncharacterized protein</fullName>
    </submittedName>
</protein>